<evidence type="ECO:0000256" key="6">
    <source>
        <dbReference type="ARBA" id="ARBA00023288"/>
    </source>
</evidence>
<keyword evidence="3" id="KW-0472">Membrane</keyword>
<evidence type="ECO:0000256" key="2">
    <source>
        <dbReference type="ARBA" id="ARBA00022729"/>
    </source>
</evidence>
<dbReference type="PROSITE" id="PS51257">
    <property type="entry name" value="PROKAR_LIPOPROTEIN"/>
    <property type="match status" value="1"/>
</dbReference>
<name>A0A2X4UWM1_9GAMM</name>
<keyword evidence="11" id="KW-1185">Reference proteome</keyword>
<dbReference type="Proteomes" id="UP000249005">
    <property type="component" value="Chromosome 1"/>
</dbReference>
<protein>
    <recommendedName>
        <fullName evidence="8">LPS-assembly lipoprotein LptM</fullName>
    </recommendedName>
</protein>
<sequence>MNHRLIFYMNKSINKTLRCSLVVLATLWLGGCGLKGPLYMPPDEPTQDIMIPDRDVSQAVSEGDTSSSTTGTTVN</sequence>
<keyword evidence="4" id="KW-0564">Palmitate</keyword>
<dbReference type="Pfam" id="PF13627">
    <property type="entry name" value="LptM_cons"/>
    <property type="match status" value="1"/>
</dbReference>
<evidence type="ECO:0000256" key="3">
    <source>
        <dbReference type="ARBA" id="ARBA00023136"/>
    </source>
</evidence>
<dbReference type="NCBIfam" id="NF047847">
    <property type="entry name" value="SS_mature_LptM"/>
    <property type="match status" value="1"/>
</dbReference>
<keyword evidence="5" id="KW-0998">Cell outer membrane</keyword>
<dbReference type="AlphaFoldDB" id="A0A2X4UWM1"/>
<dbReference type="InterPro" id="IPR032831">
    <property type="entry name" value="LptM_cons"/>
</dbReference>
<reference evidence="10 11" key="1">
    <citation type="submission" date="2018-06" db="EMBL/GenBank/DDBJ databases">
        <authorList>
            <consortium name="Pathogen Informatics"/>
            <person name="Doyle S."/>
        </authorList>
    </citation>
    <scope>NUCLEOTIDE SEQUENCE [LARGE SCALE GENOMIC DNA]</scope>
    <source>
        <strain evidence="10 11">NCTC12151</strain>
    </source>
</reference>
<dbReference type="GO" id="GO:0009279">
    <property type="term" value="C:cell outer membrane"/>
    <property type="evidence" value="ECO:0007669"/>
    <property type="project" value="UniProtKB-SubCell"/>
</dbReference>
<evidence type="ECO:0000256" key="8">
    <source>
        <dbReference type="ARBA" id="ARBA00049730"/>
    </source>
</evidence>
<feature type="compositionally biased region" description="Low complexity" evidence="9">
    <location>
        <begin position="65"/>
        <end position="75"/>
    </location>
</feature>
<feature type="region of interest" description="Disordered" evidence="9">
    <location>
        <begin position="55"/>
        <end position="75"/>
    </location>
</feature>
<evidence type="ECO:0000313" key="11">
    <source>
        <dbReference type="Proteomes" id="UP000249005"/>
    </source>
</evidence>
<accession>A0A2X4UWM1</accession>
<proteinExistence type="inferred from homology"/>
<organism evidence="10 11">
    <name type="scientific">Leminorella richardii</name>
    <dbReference type="NCBI Taxonomy" id="158841"/>
    <lineage>
        <taxon>Bacteria</taxon>
        <taxon>Pseudomonadati</taxon>
        <taxon>Pseudomonadota</taxon>
        <taxon>Gammaproteobacteria</taxon>
        <taxon>Enterobacterales</taxon>
        <taxon>Budviciaceae</taxon>
        <taxon>Leminorella</taxon>
    </lineage>
</organism>
<dbReference type="EMBL" id="LS483470">
    <property type="protein sequence ID" value="SQI44247.1"/>
    <property type="molecule type" value="Genomic_DNA"/>
</dbReference>
<comment type="similarity">
    <text evidence="7">Belongs to the LptM family.</text>
</comment>
<dbReference type="KEGG" id="lri:NCTC12151_03566"/>
<keyword evidence="2" id="KW-0732">Signal</keyword>
<evidence type="ECO:0000256" key="7">
    <source>
        <dbReference type="ARBA" id="ARBA00049647"/>
    </source>
</evidence>
<evidence type="ECO:0000256" key="4">
    <source>
        <dbReference type="ARBA" id="ARBA00023139"/>
    </source>
</evidence>
<evidence type="ECO:0000256" key="9">
    <source>
        <dbReference type="SAM" id="MobiDB-lite"/>
    </source>
</evidence>
<gene>
    <name evidence="10" type="ORF">NCTC12151_03566</name>
</gene>
<comment type="subcellular location">
    <subcellularLocation>
        <location evidence="1">Cell outer membrane</location>
        <topology evidence="1">Lipid-anchor</topology>
    </subcellularLocation>
</comment>
<evidence type="ECO:0000256" key="5">
    <source>
        <dbReference type="ARBA" id="ARBA00023237"/>
    </source>
</evidence>
<evidence type="ECO:0000313" key="10">
    <source>
        <dbReference type="EMBL" id="SQI44247.1"/>
    </source>
</evidence>
<evidence type="ECO:0000256" key="1">
    <source>
        <dbReference type="ARBA" id="ARBA00004459"/>
    </source>
</evidence>
<keyword evidence="6 10" id="KW-0449">Lipoprotein</keyword>